<comment type="cofactor">
    <cofactor evidence="1">
        <name>pyridoxal 5'-phosphate</name>
        <dbReference type="ChEBI" id="CHEBI:597326"/>
    </cofactor>
</comment>
<dbReference type="SUPFAM" id="SSF53383">
    <property type="entry name" value="PLP-dependent transferases"/>
    <property type="match status" value="1"/>
</dbReference>
<evidence type="ECO:0000256" key="1">
    <source>
        <dbReference type="ARBA" id="ARBA00001933"/>
    </source>
</evidence>
<sequence>MTYLDPRYQASIAHYKYASQRIPLASQTFSKSRLSLPYGASPLFLERGEGAHVWDIDNNQYLDFINGLLCVSLGYQDPDVDKAVIKQIRQGVSFSLPHRLEAEVAEQLIQLIPCAEMVRFGKNGSDVTAAAVRLARAYTEKDHIAVCGYHGWQDWYIGSTSRHLGVPKSTQELTHSFPYNDLTALENLLQQHNFAAVIMEPMNLSQPKAGYLQGVKALCEKYQCLLIFDEIITGFRFSLGGAQQTFGVTPDLATFGKGMANGYPVSAIVGKKEIMTVMEDIFFSGTFGGEAVSLAAAKATIQKMQQQQVPQYLSSLGQQLLKQLKPTFEKQDTFTLHGHPSWTILSIAQEQGLLIKSIFLQEMCLRGILTLGTHNLSLAHQEADIARLVSAYAEIVPMVCEGLEQGTLASKLTGQAIEPVFKVR</sequence>
<reference evidence="4 5" key="2">
    <citation type="submission" date="2019-01" db="EMBL/GenBank/DDBJ databases">
        <title>Motilimonas pumilus sp. nov., isolated from the gut of sea cucumber (Apostichopus japonicus).</title>
        <authorList>
            <person name="Wang F.-Q."/>
            <person name="Ren L.-H."/>
            <person name="Lin Y.-W."/>
            <person name="Sun G.-H."/>
            <person name="Du Z.-J."/>
            <person name="Zhao J.-X."/>
            <person name="Liu X.-J."/>
            <person name="Liu L.-J."/>
        </authorList>
    </citation>
    <scope>NUCLEOTIDE SEQUENCE [LARGE SCALE GENOMIC DNA]</scope>
    <source>
        <strain evidence="4 5">PLHSC7-2</strain>
    </source>
</reference>
<keyword evidence="2 3" id="KW-0663">Pyridoxal phosphate</keyword>
<accession>A0A418YGQ8</accession>
<evidence type="ECO:0000256" key="2">
    <source>
        <dbReference type="ARBA" id="ARBA00022898"/>
    </source>
</evidence>
<keyword evidence="4" id="KW-0808">Transferase</keyword>
<dbReference type="RefSeq" id="WP_119909947.1">
    <property type="nucleotide sequence ID" value="NZ_QZCH01000005.1"/>
</dbReference>
<comment type="caution">
    <text evidence="4">The sequence shown here is derived from an EMBL/GenBank/DDBJ whole genome shotgun (WGS) entry which is preliminary data.</text>
</comment>
<comment type="similarity">
    <text evidence="3">Belongs to the class-III pyridoxal-phosphate-dependent aminotransferase family.</text>
</comment>
<dbReference type="Pfam" id="PF00202">
    <property type="entry name" value="Aminotran_3"/>
    <property type="match status" value="1"/>
</dbReference>
<dbReference type="InterPro" id="IPR015421">
    <property type="entry name" value="PyrdxlP-dep_Trfase_major"/>
</dbReference>
<evidence type="ECO:0000313" key="5">
    <source>
        <dbReference type="Proteomes" id="UP000283255"/>
    </source>
</evidence>
<dbReference type="PROSITE" id="PS00600">
    <property type="entry name" value="AA_TRANSFER_CLASS_3"/>
    <property type="match status" value="1"/>
</dbReference>
<proteinExistence type="inferred from homology"/>
<reference evidence="4 5" key="1">
    <citation type="submission" date="2018-09" db="EMBL/GenBank/DDBJ databases">
        <authorList>
            <person name="Wang F."/>
        </authorList>
    </citation>
    <scope>NUCLEOTIDE SEQUENCE [LARGE SCALE GENOMIC DNA]</scope>
    <source>
        <strain evidence="4 5">PLHSC7-2</strain>
    </source>
</reference>
<dbReference type="Proteomes" id="UP000283255">
    <property type="component" value="Unassembled WGS sequence"/>
</dbReference>
<dbReference type="AlphaFoldDB" id="A0A418YGQ8"/>
<dbReference type="OrthoDB" id="9801052at2"/>
<dbReference type="InterPro" id="IPR049704">
    <property type="entry name" value="Aminotrans_3_PPA_site"/>
</dbReference>
<dbReference type="GO" id="GO:0030170">
    <property type="term" value="F:pyridoxal phosphate binding"/>
    <property type="evidence" value="ECO:0007669"/>
    <property type="project" value="InterPro"/>
</dbReference>
<name>A0A418YGQ8_9GAMM</name>
<keyword evidence="5" id="KW-1185">Reference proteome</keyword>
<dbReference type="InterPro" id="IPR005814">
    <property type="entry name" value="Aminotrans_3"/>
</dbReference>
<dbReference type="InterPro" id="IPR015424">
    <property type="entry name" value="PyrdxlP-dep_Trfase"/>
</dbReference>
<dbReference type="PANTHER" id="PTHR43713">
    <property type="entry name" value="GLUTAMATE-1-SEMIALDEHYDE 2,1-AMINOMUTASE"/>
    <property type="match status" value="1"/>
</dbReference>
<dbReference type="EMBL" id="QZCH01000005">
    <property type="protein sequence ID" value="RJG49016.1"/>
    <property type="molecule type" value="Genomic_DNA"/>
</dbReference>
<gene>
    <name evidence="4" type="ORF">D1Z90_06505</name>
</gene>
<keyword evidence="4" id="KW-0032">Aminotransferase</keyword>
<dbReference type="InterPro" id="IPR015422">
    <property type="entry name" value="PyrdxlP-dep_Trfase_small"/>
</dbReference>
<dbReference type="GO" id="GO:0008483">
    <property type="term" value="F:transaminase activity"/>
    <property type="evidence" value="ECO:0007669"/>
    <property type="project" value="UniProtKB-KW"/>
</dbReference>
<protein>
    <submittedName>
        <fullName evidence="4">Aminotransferase class III-fold pyridoxal phosphate-dependent enzyme</fullName>
    </submittedName>
</protein>
<dbReference type="Gene3D" id="3.90.1150.10">
    <property type="entry name" value="Aspartate Aminotransferase, domain 1"/>
    <property type="match status" value="1"/>
</dbReference>
<dbReference type="PANTHER" id="PTHR43713:SF3">
    <property type="entry name" value="GLUTAMATE-1-SEMIALDEHYDE 2,1-AMINOMUTASE 1, CHLOROPLASTIC-RELATED"/>
    <property type="match status" value="1"/>
</dbReference>
<organism evidence="4 5">
    <name type="scientific">Motilimonas pumila</name>
    <dbReference type="NCBI Taxonomy" id="2303987"/>
    <lineage>
        <taxon>Bacteria</taxon>
        <taxon>Pseudomonadati</taxon>
        <taxon>Pseudomonadota</taxon>
        <taxon>Gammaproteobacteria</taxon>
        <taxon>Alteromonadales</taxon>
        <taxon>Alteromonadales genera incertae sedis</taxon>
        <taxon>Motilimonas</taxon>
    </lineage>
</organism>
<evidence type="ECO:0000313" key="4">
    <source>
        <dbReference type="EMBL" id="RJG49016.1"/>
    </source>
</evidence>
<evidence type="ECO:0000256" key="3">
    <source>
        <dbReference type="RuleBase" id="RU003560"/>
    </source>
</evidence>
<dbReference type="Gene3D" id="3.40.640.10">
    <property type="entry name" value="Type I PLP-dependent aspartate aminotransferase-like (Major domain)"/>
    <property type="match status" value="1"/>
</dbReference>